<protein>
    <submittedName>
        <fullName evidence="1">Uncharacterized protein</fullName>
    </submittedName>
</protein>
<organism evidence="1">
    <name type="scientific">Ectopseudomonas oleovorans</name>
    <name type="common">Pseudomonas oleovorans</name>
    <dbReference type="NCBI Taxonomy" id="301"/>
    <lineage>
        <taxon>Bacteria</taxon>
        <taxon>Pseudomonadati</taxon>
        <taxon>Pseudomonadota</taxon>
        <taxon>Gammaproteobacteria</taxon>
        <taxon>Pseudomonadales</taxon>
        <taxon>Pseudomonadaceae</taxon>
        <taxon>Ectopseudomonas</taxon>
    </lineage>
</organism>
<dbReference type="AlphaFoldDB" id="A0A653B0G2"/>
<dbReference type="NCBIfam" id="TIGR04387">
    <property type="entry name" value="capsid_maj_N4"/>
    <property type="match status" value="1"/>
</dbReference>
<evidence type="ECO:0000313" key="1">
    <source>
        <dbReference type="EMBL" id="VDN62113.1"/>
    </source>
</evidence>
<dbReference type="InterPro" id="IPR025267">
    <property type="entry name" value="ORF017-like"/>
</dbReference>
<gene>
    <name evidence="1" type="ORF">POT9AD_1122</name>
</gene>
<reference evidence="1" key="1">
    <citation type="submission" date="2018-11" db="EMBL/GenBank/DDBJ databases">
        <authorList>
            <consortium name="Genoscope - CEA"/>
            <person name="William W."/>
        </authorList>
    </citation>
    <scope>NUCLEOTIDE SEQUENCE [LARGE SCALE GENOMIC DNA]</scope>
    <source>
        <strain evidence="1">T9AD</strain>
    </source>
</reference>
<accession>A0A653B0G2</accession>
<dbReference type="EMBL" id="LR130779">
    <property type="protein sequence ID" value="VDN62113.1"/>
    <property type="molecule type" value="Genomic_DNA"/>
</dbReference>
<proteinExistence type="predicted"/>
<dbReference type="OrthoDB" id="8877014at2"/>
<name>A0A653B0G2_ECTOL</name>
<sequence>MPSNSHAAYGDKQNMVQQAAGLFATHLKRNNKLSRLIGKMDKTEGSAIATVKNQTSVHMPIVRCMDLGKGMGDEITFNLLNPFGAIPIMGSAYAEGRGTGMSLDQDRLRVNQARLPVKLSDKMTDIRSPFDFRKLGRPVAQATMDRYCDQSLIVHAAGARGHVNNLTWSVPLETDPRFGEVMVNTVKAPTRNRHFIADGNGVSGFKVNAGEMDIASTDVLKMSVVDAMRSVMDEMVLPPPIVKFDGDDAAEDEPLRVMLVTPLQYNQFAADPNFRSMQAAAFARASQAKNHPIFKGEVGLWNNFLIIKQNIPIRFFAGGQIKYCASYTSEDESSVIIPESFGTQFAVDRAIILGGQAVAEALAKSDRSGIPFFWSEKEMDHGDKVELLIGTIRGVSKIRFEVDTGERKEFTDYGAAVLDTVVPLNQA</sequence>
<dbReference type="Pfam" id="PF13252">
    <property type="entry name" value="Phage_capsid_3"/>
    <property type="match status" value="1"/>
</dbReference>